<dbReference type="SUPFAM" id="SSF50800">
    <property type="entry name" value="PK beta-barrel domain-like"/>
    <property type="match status" value="1"/>
</dbReference>
<dbReference type="InterPro" id="IPR005302">
    <property type="entry name" value="MoCF_Sase_C"/>
</dbReference>
<name>A0A5P8NXU8_9BACT</name>
<gene>
    <name evidence="2" type="ORF">FJR48_00390</name>
</gene>
<protein>
    <submittedName>
        <fullName evidence="2">MOSC domain-containing protein</fullName>
    </submittedName>
</protein>
<dbReference type="GO" id="GO:0003824">
    <property type="term" value="F:catalytic activity"/>
    <property type="evidence" value="ECO:0007669"/>
    <property type="project" value="InterPro"/>
</dbReference>
<dbReference type="OrthoDB" id="9784492at2"/>
<dbReference type="Pfam" id="PF03473">
    <property type="entry name" value="MOSC"/>
    <property type="match status" value="1"/>
</dbReference>
<dbReference type="RefSeq" id="WP_152306204.1">
    <property type="nucleotide sequence ID" value="NZ_CP043617.1"/>
</dbReference>
<dbReference type="GO" id="GO:0030151">
    <property type="term" value="F:molybdenum ion binding"/>
    <property type="evidence" value="ECO:0007669"/>
    <property type="project" value="InterPro"/>
</dbReference>
<keyword evidence="3" id="KW-1185">Reference proteome</keyword>
<dbReference type="PROSITE" id="PS51340">
    <property type="entry name" value="MOSC"/>
    <property type="match status" value="1"/>
</dbReference>
<proteinExistence type="predicted"/>
<organism evidence="2 3">
    <name type="scientific">Sulfurimonas lithotrophica</name>
    <dbReference type="NCBI Taxonomy" id="2590022"/>
    <lineage>
        <taxon>Bacteria</taxon>
        <taxon>Pseudomonadati</taxon>
        <taxon>Campylobacterota</taxon>
        <taxon>Epsilonproteobacteria</taxon>
        <taxon>Campylobacterales</taxon>
        <taxon>Sulfurimonadaceae</taxon>
        <taxon>Sulfurimonas</taxon>
    </lineage>
</organism>
<dbReference type="InterPro" id="IPR011037">
    <property type="entry name" value="Pyrv_Knase-like_insert_dom_sf"/>
</dbReference>
<dbReference type="AlphaFoldDB" id="A0A5P8NXU8"/>
<dbReference type="Gene3D" id="2.40.33.20">
    <property type="entry name" value="PK beta-barrel domain-like"/>
    <property type="match status" value="1"/>
</dbReference>
<evidence type="ECO:0000313" key="3">
    <source>
        <dbReference type="Proteomes" id="UP000326944"/>
    </source>
</evidence>
<dbReference type="GO" id="GO:0030170">
    <property type="term" value="F:pyridoxal phosphate binding"/>
    <property type="evidence" value="ECO:0007669"/>
    <property type="project" value="InterPro"/>
</dbReference>
<accession>A0A5P8NXU8</accession>
<dbReference type="KEGG" id="sulg:FJR48_00390"/>
<dbReference type="Proteomes" id="UP000326944">
    <property type="component" value="Chromosome"/>
</dbReference>
<feature type="domain" description="MOSC" evidence="1">
    <location>
        <begin position="19"/>
        <end position="143"/>
    </location>
</feature>
<dbReference type="EMBL" id="CP043617">
    <property type="protein sequence ID" value="QFR48261.1"/>
    <property type="molecule type" value="Genomic_DNA"/>
</dbReference>
<evidence type="ECO:0000259" key="1">
    <source>
        <dbReference type="PROSITE" id="PS51340"/>
    </source>
</evidence>
<reference evidence="2 3" key="1">
    <citation type="submission" date="2019-09" db="EMBL/GenBank/DDBJ databases">
        <title>Sulfurimonas gotlandica sp. nov., a chemoautotrophic and psychrotolerant epsilonproteobacterium isolated from a pelagic redoxcline, and an emended description of the genus Sulfurimonas.</title>
        <authorList>
            <person name="Wang S."/>
            <person name="Jiang L."/>
            <person name="Shao S."/>
        </authorList>
    </citation>
    <scope>NUCLEOTIDE SEQUENCE [LARGE SCALE GENOMIC DNA]</scope>
    <source>
        <strain evidence="2 3">GYSZ_1</strain>
    </source>
</reference>
<evidence type="ECO:0000313" key="2">
    <source>
        <dbReference type="EMBL" id="QFR48261.1"/>
    </source>
</evidence>
<sequence>MTEGNILELFISVKGQDNRKSKRLITLDEKGVYEDKFYGKNVQRSVLITSVSSYELALKNGINAPYSSLGENILIDINPYHLTPGDKIEIGEVILEITHNCTICNSLSKVDSALPKLLENDRGIFAKTIKSGNIKIGDKVKFLK</sequence>